<evidence type="ECO:0000313" key="2">
    <source>
        <dbReference type="Proteomes" id="UP001632037"/>
    </source>
</evidence>
<gene>
    <name evidence="1" type="ORF">V7S43_011382</name>
</gene>
<proteinExistence type="predicted"/>
<dbReference type="AlphaFoldDB" id="A0ABD3FB25"/>
<accession>A0ABD3FB25</accession>
<protein>
    <recommendedName>
        <fullName evidence="3">CCHC-type domain-containing protein</fullName>
    </recommendedName>
</protein>
<evidence type="ECO:0008006" key="3">
    <source>
        <dbReference type="Google" id="ProtNLM"/>
    </source>
</evidence>
<name>A0ABD3FB25_9STRA</name>
<organism evidence="1 2">
    <name type="scientific">Phytophthora oleae</name>
    <dbReference type="NCBI Taxonomy" id="2107226"/>
    <lineage>
        <taxon>Eukaryota</taxon>
        <taxon>Sar</taxon>
        <taxon>Stramenopiles</taxon>
        <taxon>Oomycota</taxon>
        <taxon>Peronosporomycetes</taxon>
        <taxon>Peronosporales</taxon>
        <taxon>Peronosporaceae</taxon>
        <taxon>Phytophthora</taxon>
    </lineage>
</organism>
<dbReference type="Proteomes" id="UP001632037">
    <property type="component" value="Unassembled WGS sequence"/>
</dbReference>
<keyword evidence="2" id="KW-1185">Reference proteome</keyword>
<sequence>MDCILGSHALTLATTGERVSYALSQGSALHDYETVIQKSARVSTNQLERRFYFQQSLKPDNANHIRERHPKTPDETIQITMHFDHAGKRALMLDNDWQAQATCHSCKKAGHIGPSCAS</sequence>
<dbReference type="EMBL" id="JBIMZQ010000027">
    <property type="protein sequence ID" value="KAL3663494.1"/>
    <property type="molecule type" value="Genomic_DNA"/>
</dbReference>
<reference evidence="1 2" key="1">
    <citation type="submission" date="2024-09" db="EMBL/GenBank/DDBJ databases">
        <title>Genome sequencing and assembly of Phytophthora oleae, isolate VK10A, causative agent of rot of olive drupes.</title>
        <authorList>
            <person name="Conti Taguali S."/>
            <person name="Riolo M."/>
            <person name="La Spada F."/>
            <person name="Cacciola S.O."/>
            <person name="Dionisio G."/>
        </authorList>
    </citation>
    <scope>NUCLEOTIDE SEQUENCE [LARGE SCALE GENOMIC DNA]</scope>
    <source>
        <strain evidence="1 2">VK10A</strain>
    </source>
</reference>
<comment type="caution">
    <text evidence="1">The sequence shown here is derived from an EMBL/GenBank/DDBJ whole genome shotgun (WGS) entry which is preliminary data.</text>
</comment>
<evidence type="ECO:0000313" key="1">
    <source>
        <dbReference type="EMBL" id="KAL3663494.1"/>
    </source>
</evidence>